<dbReference type="InterPro" id="IPR010994">
    <property type="entry name" value="RuvA_2-like"/>
</dbReference>
<reference evidence="2" key="1">
    <citation type="submission" date="2019-11" db="EMBL/GenBank/DDBJ databases">
        <authorList>
            <person name="Feng L."/>
        </authorList>
    </citation>
    <scope>NUCLEOTIDE SEQUENCE</scope>
    <source>
        <strain evidence="2">PclaraLFYP37</strain>
    </source>
</reference>
<dbReference type="RefSeq" id="WP_412443054.1">
    <property type="nucleotide sequence ID" value="NZ_CACRUT010000015.1"/>
</dbReference>
<proteinExistence type="predicted"/>
<dbReference type="PANTHER" id="PTHR21180">
    <property type="entry name" value="ENDONUCLEASE/EXONUCLEASE/PHOSPHATASE FAMILY DOMAIN-CONTAINING PROTEIN 1"/>
    <property type="match status" value="1"/>
</dbReference>
<dbReference type="InterPro" id="IPR051675">
    <property type="entry name" value="Endo/Exo/Phosphatase_dom_1"/>
</dbReference>
<dbReference type="GO" id="GO:0015627">
    <property type="term" value="C:type II protein secretion system complex"/>
    <property type="evidence" value="ECO:0007669"/>
    <property type="project" value="TreeGrafter"/>
</dbReference>
<keyword evidence="1" id="KW-1133">Transmembrane helix</keyword>
<dbReference type="GO" id="GO:0015628">
    <property type="term" value="P:protein secretion by the type II secretion system"/>
    <property type="evidence" value="ECO:0007669"/>
    <property type="project" value="TreeGrafter"/>
</dbReference>
<dbReference type="AlphaFoldDB" id="A0A6N3DGU4"/>
<dbReference type="PANTHER" id="PTHR21180:SF32">
    <property type="entry name" value="ENDONUCLEASE_EXONUCLEASE_PHOSPHATASE FAMILY DOMAIN-CONTAINING PROTEIN 1"/>
    <property type="match status" value="1"/>
</dbReference>
<organism evidence="2">
    <name type="scientific">Paraprevotella clara</name>
    <dbReference type="NCBI Taxonomy" id="454154"/>
    <lineage>
        <taxon>Bacteria</taxon>
        <taxon>Pseudomonadati</taxon>
        <taxon>Bacteroidota</taxon>
        <taxon>Bacteroidia</taxon>
        <taxon>Bacteroidales</taxon>
        <taxon>Prevotellaceae</taxon>
        <taxon>Paraprevotella</taxon>
    </lineage>
</organism>
<evidence type="ECO:0000313" key="2">
    <source>
        <dbReference type="EMBL" id="VYU26994.1"/>
    </source>
</evidence>
<dbReference type="SUPFAM" id="SSF47781">
    <property type="entry name" value="RuvA domain 2-like"/>
    <property type="match status" value="3"/>
</dbReference>
<gene>
    <name evidence="2" type="ORF">PCLFYP37_02359</name>
</gene>
<feature type="transmembrane region" description="Helical" evidence="1">
    <location>
        <begin position="20"/>
        <end position="39"/>
    </location>
</feature>
<evidence type="ECO:0000256" key="1">
    <source>
        <dbReference type="SAM" id="Phobius"/>
    </source>
</evidence>
<dbReference type="Gene3D" id="1.10.150.280">
    <property type="entry name" value="AF1531-like domain"/>
    <property type="match status" value="1"/>
</dbReference>
<name>A0A6N3DGU4_9BACT</name>
<dbReference type="Pfam" id="PF12836">
    <property type="entry name" value="HHH_3"/>
    <property type="match status" value="2"/>
</dbReference>
<protein>
    <submittedName>
        <fullName evidence="2">Helix-hairpin-helix motif protein</fullName>
    </submittedName>
</protein>
<keyword evidence="1" id="KW-0812">Transmembrane</keyword>
<accession>A0A6N3DGU4</accession>
<sequence>MRRTWRNLFYFSKADRRAVLLLAGVLMGIVLSTSFFLWFDRRTPAKEDSGDSLVYERFFAGLKSDTVVVVRSGQTYGQPVKAKPATFFFDPNTADSTALLRLGLSPWQVRNIYKYRARGGRYHRPEDFSKLYGLTKGDYERLLPYIRIADKYKLMSDLYPHGLPGTDTVELPPRQEKFPEGIRVELNTADTATLKKIPGIGSYYARRIVDYRNRLGGFVSVAQLKEMGELPENIGRWFTVSPAVHRPLLVNRMSVEVLRRHPYLNFYQSRVIVEHRRKYGPIKKLQALSLYEEFTPSDLERLQPYVSFEE</sequence>
<dbReference type="EMBL" id="CACRUT010000015">
    <property type="protein sequence ID" value="VYU26994.1"/>
    <property type="molecule type" value="Genomic_DNA"/>
</dbReference>
<keyword evidence="1" id="KW-0472">Membrane</keyword>